<evidence type="ECO:0000313" key="5">
    <source>
        <dbReference type="Proteomes" id="UP000823933"/>
    </source>
</evidence>
<organism evidence="4 5">
    <name type="scientific">Candidatus Faecalibacterium intestinigallinarum</name>
    <dbReference type="NCBI Taxonomy" id="2838581"/>
    <lineage>
        <taxon>Bacteria</taxon>
        <taxon>Bacillati</taxon>
        <taxon>Bacillota</taxon>
        <taxon>Clostridia</taxon>
        <taxon>Eubacteriales</taxon>
        <taxon>Oscillospiraceae</taxon>
        <taxon>Faecalibacterium</taxon>
    </lineage>
</organism>
<gene>
    <name evidence="4" type="ORF">H9890_03060</name>
</gene>
<feature type="region of interest" description="Disordered" evidence="1">
    <location>
        <begin position="28"/>
        <end position="47"/>
    </location>
</feature>
<evidence type="ECO:0000259" key="3">
    <source>
        <dbReference type="Pfam" id="PF16465"/>
    </source>
</evidence>
<name>A0A9D1QAB6_9FIRM</name>
<dbReference type="AlphaFoldDB" id="A0A9D1QAB6"/>
<reference evidence="4" key="2">
    <citation type="submission" date="2021-04" db="EMBL/GenBank/DDBJ databases">
        <authorList>
            <person name="Gilroy R."/>
        </authorList>
    </citation>
    <scope>NUCLEOTIDE SEQUENCE</scope>
    <source>
        <strain evidence="4">ChiHcolR34-3080</strain>
    </source>
</reference>
<protein>
    <submittedName>
        <fullName evidence="4">DUF5046 domain-containing protein</fullName>
    </submittedName>
</protein>
<dbReference type="InterPro" id="IPR032491">
    <property type="entry name" value="DUF5046"/>
</dbReference>
<keyword evidence="2" id="KW-0732">Signal</keyword>
<sequence length="505" mass="52541">MQRKTKARTALLCLALAAGTLAGCAPARQTGAPADSAPAQTGEEAANPLDDGRLRYLYPVNGSGGGTLLRGDTVVYRAAPSESISLLYAPGADAPAGWQLGRNEADGARVTEVYGADGALLWTAPGDWRASLAEGLLALEPGGFAVDAGPGGPGGCRLIELDSGEEIPLPAETSACVPVGGGQVVLTLTADPGAPGTSGSDVVVIDLAGGECSRMENAYAYRAYDEAGPSLYAAAQTHDMETDVWSNSLYDFASGEWIEGFDGFCAHNTICYRVEDGYAVRRLGEAEPLAVYDGRCPYWRADAAVISRDSGSVLVTEEGELPLLGGFGAYASNGEEAAFLLDDGRLLFYGPDGRSEVETDLGALSGQADSWVSVYSVQDGCVLLSVTDAAHPDGHSLIYDASGLVYDSAGSGYENMNCLTMGPDGPVYSASRRGVGGGWISDVVDSRGQILLSGLADVSRGDGLPDGVIAARRGFERGYMDLDGSWLYSESIFASLADEDSAYYW</sequence>
<dbReference type="Proteomes" id="UP000823933">
    <property type="component" value="Unassembled WGS sequence"/>
</dbReference>
<feature type="signal peptide" evidence="2">
    <location>
        <begin position="1"/>
        <end position="22"/>
    </location>
</feature>
<evidence type="ECO:0000256" key="2">
    <source>
        <dbReference type="SAM" id="SignalP"/>
    </source>
</evidence>
<reference evidence="4" key="1">
    <citation type="journal article" date="2021" name="PeerJ">
        <title>Extensive microbial diversity within the chicken gut microbiome revealed by metagenomics and culture.</title>
        <authorList>
            <person name="Gilroy R."/>
            <person name="Ravi A."/>
            <person name="Getino M."/>
            <person name="Pursley I."/>
            <person name="Horton D.L."/>
            <person name="Alikhan N.F."/>
            <person name="Baker D."/>
            <person name="Gharbi K."/>
            <person name="Hall N."/>
            <person name="Watson M."/>
            <person name="Adriaenssens E.M."/>
            <person name="Foster-Nyarko E."/>
            <person name="Jarju S."/>
            <person name="Secka A."/>
            <person name="Antonio M."/>
            <person name="Oren A."/>
            <person name="Chaudhuri R.R."/>
            <person name="La Ragione R."/>
            <person name="Hildebrand F."/>
            <person name="Pallen M.J."/>
        </authorList>
    </citation>
    <scope>NUCLEOTIDE SEQUENCE</scope>
    <source>
        <strain evidence="4">ChiHcolR34-3080</strain>
    </source>
</reference>
<comment type="caution">
    <text evidence="4">The sequence shown here is derived from an EMBL/GenBank/DDBJ whole genome shotgun (WGS) entry which is preliminary data.</text>
</comment>
<evidence type="ECO:0000256" key="1">
    <source>
        <dbReference type="SAM" id="MobiDB-lite"/>
    </source>
</evidence>
<feature type="domain" description="DUF5046" evidence="3">
    <location>
        <begin position="356"/>
        <end position="498"/>
    </location>
</feature>
<proteinExistence type="predicted"/>
<feature type="chain" id="PRO_5039677062" evidence="2">
    <location>
        <begin position="23"/>
        <end position="505"/>
    </location>
</feature>
<dbReference type="PROSITE" id="PS51257">
    <property type="entry name" value="PROKAR_LIPOPROTEIN"/>
    <property type="match status" value="1"/>
</dbReference>
<accession>A0A9D1QAB6</accession>
<dbReference type="EMBL" id="DXHQ01000037">
    <property type="protein sequence ID" value="HIW08366.1"/>
    <property type="molecule type" value="Genomic_DNA"/>
</dbReference>
<evidence type="ECO:0000313" key="4">
    <source>
        <dbReference type="EMBL" id="HIW08366.1"/>
    </source>
</evidence>
<dbReference type="Pfam" id="PF16465">
    <property type="entry name" value="DUF5046"/>
    <property type="match status" value="1"/>
</dbReference>